<reference evidence="1" key="1">
    <citation type="submission" date="2020-11" db="EMBL/GenBank/DDBJ databases">
        <title>Genome seq and assembly of Planobacterium sp.</title>
        <authorList>
            <person name="Chhetri G."/>
        </authorList>
    </citation>
    <scope>NUCLEOTIDE SEQUENCE</scope>
    <source>
        <strain evidence="1">GCR5</strain>
    </source>
</reference>
<dbReference type="Gene3D" id="3.40.50.150">
    <property type="entry name" value="Vaccinia Virus protein VP39"/>
    <property type="match status" value="1"/>
</dbReference>
<proteinExistence type="predicted"/>
<keyword evidence="2" id="KW-1185">Reference proteome</keyword>
<dbReference type="AlphaFoldDB" id="A0A931E926"/>
<evidence type="ECO:0000313" key="1">
    <source>
        <dbReference type="EMBL" id="MBF5026423.1"/>
    </source>
</evidence>
<dbReference type="Proteomes" id="UP000694480">
    <property type="component" value="Unassembled WGS sequence"/>
</dbReference>
<dbReference type="SUPFAM" id="SSF53335">
    <property type="entry name" value="S-adenosyl-L-methionine-dependent methyltransferases"/>
    <property type="match status" value="1"/>
</dbReference>
<keyword evidence="1" id="KW-0808">Transferase</keyword>
<dbReference type="GO" id="GO:0008168">
    <property type="term" value="F:methyltransferase activity"/>
    <property type="evidence" value="ECO:0007669"/>
    <property type="project" value="UniProtKB-KW"/>
</dbReference>
<organism evidence="1 2">
    <name type="scientific">Planobacterium oryzisoli</name>
    <dbReference type="NCBI Taxonomy" id="2771435"/>
    <lineage>
        <taxon>Bacteria</taxon>
        <taxon>Pseudomonadati</taxon>
        <taxon>Bacteroidota</taxon>
        <taxon>Flavobacteriia</taxon>
        <taxon>Flavobacteriales</taxon>
        <taxon>Weeksellaceae</taxon>
        <taxon>Chryseobacterium group</taxon>
        <taxon>Chryseobacterium</taxon>
    </lineage>
</organism>
<keyword evidence="1" id="KW-0489">Methyltransferase</keyword>
<dbReference type="GO" id="GO:0032259">
    <property type="term" value="P:methylation"/>
    <property type="evidence" value="ECO:0007669"/>
    <property type="project" value="UniProtKB-KW"/>
</dbReference>
<dbReference type="InterPro" id="IPR029063">
    <property type="entry name" value="SAM-dependent_MTases_sf"/>
</dbReference>
<protein>
    <submittedName>
        <fullName evidence="1">Methyltransferase</fullName>
    </submittedName>
</protein>
<evidence type="ECO:0000313" key="2">
    <source>
        <dbReference type="Proteomes" id="UP000694480"/>
    </source>
</evidence>
<dbReference type="EMBL" id="JADKYY010000001">
    <property type="protein sequence ID" value="MBF5026423.1"/>
    <property type="molecule type" value="Genomic_DNA"/>
</dbReference>
<comment type="caution">
    <text evidence="1">The sequence shown here is derived from an EMBL/GenBank/DDBJ whole genome shotgun (WGS) entry which is preliminary data.</text>
</comment>
<gene>
    <name evidence="1" type="ORF">IC612_01260</name>
</gene>
<accession>A0A931E926</accession>
<name>A0A931E926_9FLAO</name>
<sequence length="95" mass="10679">MPGGATQSTLNRCKAHWENIYSPKYPSQVSWYETTADFSLQLILKYAPEKKSEVADVGAGESVLVEHLLENDYKDITLIDISSKALEDTKKTTRN</sequence>